<dbReference type="EMBL" id="ASGP02000006">
    <property type="protein sequence ID" value="KAH9501088.1"/>
    <property type="molecule type" value="Genomic_DNA"/>
</dbReference>
<feature type="transmembrane region" description="Helical" evidence="1">
    <location>
        <begin position="33"/>
        <end position="51"/>
    </location>
</feature>
<evidence type="ECO:0000313" key="4">
    <source>
        <dbReference type="Proteomes" id="UP000790347"/>
    </source>
</evidence>
<reference evidence="2" key="3">
    <citation type="journal article" date="2021" name="World Allergy Organ. J.">
        <title>Chromosome-level assembly of Dermatophagoides farinae genome and transcriptome reveals two novel allergens Der f 37 and Der f 39.</title>
        <authorList>
            <person name="Chen J."/>
            <person name="Cai Z."/>
            <person name="Fan D."/>
            <person name="Hu J."/>
            <person name="Hou Y."/>
            <person name="He Y."/>
            <person name="Zhang Z."/>
            <person name="Zhao Z."/>
            <person name="Gao P."/>
            <person name="Hu W."/>
            <person name="Sun J."/>
            <person name="Li J."/>
            <person name="Ji K."/>
        </authorList>
    </citation>
    <scope>NUCLEOTIDE SEQUENCE</scope>
    <source>
        <strain evidence="2">JKM2019</strain>
    </source>
</reference>
<proteinExistence type="predicted"/>
<feature type="transmembrane region" description="Helical" evidence="1">
    <location>
        <begin position="361"/>
        <end position="387"/>
    </location>
</feature>
<dbReference type="Proteomes" id="UP000828236">
    <property type="component" value="Unassembled WGS sequence"/>
</dbReference>
<feature type="transmembrane region" description="Helical" evidence="1">
    <location>
        <begin position="159"/>
        <end position="178"/>
    </location>
</feature>
<comment type="caution">
    <text evidence="3">The sequence shown here is derived from an EMBL/GenBank/DDBJ whole genome shotgun (WGS) entry which is preliminary data.</text>
</comment>
<evidence type="ECO:0000313" key="2">
    <source>
        <dbReference type="EMBL" id="KAH7638058.1"/>
    </source>
</evidence>
<accession>A0A922HQY5</accession>
<dbReference type="EMBL" id="SDOV01000008">
    <property type="protein sequence ID" value="KAH7638058.1"/>
    <property type="molecule type" value="Genomic_DNA"/>
</dbReference>
<reference evidence="3" key="4">
    <citation type="journal article" date="2022" name="Res Sq">
        <title>Comparative Genomics Reveals Insights into the Divergent Evolution of Astigmatic Mites and Household Pest Adaptations.</title>
        <authorList>
            <person name="Xiong Q."/>
            <person name="Wan A.T.-Y."/>
            <person name="Liu X.-Y."/>
            <person name="Fung C.S.-H."/>
            <person name="Xiao X."/>
            <person name="Malainual N."/>
            <person name="Hou J."/>
            <person name="Wang L."/>
            <person name="Wang M."/>
            <person name="Yang K."/>
            <person name="Cui Y."/>
            <person name="Leung E."/>
            <person name="Nong W."/>
            <person name="Shin S.-K."/>
            <person name="Au S."/>
            <person name="Jeong K.Y."/>
            <person name="Chew F.T."/>
            <person name="Hui J."/>
            <person name="Leung T.F."/>
            <person name="Tungtrongchitr A."/>
            <person name="Zhong N."/>
            <person name="Liu Z."/>
            <person name="Tsui S."/>
        </authorList>
    </citation>
    <scope>NUCLEOTIDE SEQUENCE</scope>
    <source>
        <strain evidence="3">Derf</strain>
        <tissue evidence="3">Whole organism</tissue>
    </source>
</reference>
<keyword evidence="1" id="KW-1133">Transmembrane helix</keyword>
<reference evidence="3" key="1">
    <citation type="submission" date="2013-05" db="EMBL/GenBank/DDBJ databases">
        <authorList>
            <person name="Yim A.K.Y."/>
            <person name="Chan T.F."/>
            <person name="Ji K.M."/>
            <person name="Liu X.Y."/>
            <person name="Zhou J.W."/>
            <person name="Li R.Q."/>
            <person name="Yang K.Y."/>
            <person name="Li J."/>
            <person name="Li M."/>
            <person name="Law P.T.W."/>
            <person name="Wu Y.L."/>
            <person name="Cai Z.L."/>
            <person name="Qin H."/>
            <person name="Bao Y."/>
            <person name="Leung R.K.K."/>
            <person name="Ng P.K.S."/>
            <person name="Zou J."/>
            <person name="Zhong X.J."/>
            <person name="Ran P.X."/>
            <person name="Zhong N.S."/>
            <person name="Liu Z.G."/>
            <person name="Tsui S.K.W."/>
        </authorList>
    </citation>
    <scope>NUCLEOTIDE SEQUENCE</scope>
    <source>
        <strain evidence="3">Derf</strain>
        <tissue evidence="3">Whole organism</tissue>
    </source>
</reference>
<keyword evidence="1" id="KW-0812">Transmembrane</keyword>
<protein>
    <submittedName>
        <fullName evidence="3">Uncharacterized protein</fullName>
    </submittedName>
</protein>
<dbReference type="AlphaFoldDB" id="A0A922HQY5"/>
<gene>
    <name evidence="3" type="ORF">DERF_011957</name>
    <name evidence="2" type="ORF">HUG17_9163</name>
</gene>
<keyword evidence="4" id="KW-1185">Reference proteome</keyword>
<feature type="transmembrane region" description="Helical" evidence="1">
    <location>
        <begin position="122"/>
        <end position="139"/>
    </location>
</feature>
<dbReference type="Proteomes" id="UP000790347">
    <property type="component" value="Unassembled WGS sequence"/>
</dbReference>
<sequence length="392" mass="48431">MEIIPGIINPLLKNIIFTHGFILPLRPFEWRNIHWTLINIIVNLWSFIHVYRLATNEVNNLSRKNNEQPLFVYYIKVHHFVVIPMIFLGFIWHYFHNGHSIMKLLDHSLFTRTMYRCWPQSFYYTISIELFMNGIYMMSRHYYIRSFLFHGDWQAFQEFFIFYIFYCYLLITWLLIFYQQIAINLALKNYRQEFLQVQHEHHHHDHRHYDWQQYPDQIERKKRLFNRIKNLAQLNGQIQTLMSPIMFIAFTSESLHVVDTMNQILIRGFRNYWHKCLERIIRTLFYIGICWLNNENLQQFKWIQNILVCRKQDLIQRQTYTYYTMNRVKRKININNDRSTVAIYSKFNWLKIYHEKLKLPVNYLFTINATLCLNWFFFLISYVSLIYQTRND</sequence>
<evidence type="ECO:0000313" key="3">
    <source>
        <dbReference type="EMBL" id="KAH9501088.1"/>
    </source>
</evidence>
<name>A0A922HQY5_DERFA</name>
<reference evidence="2" key="2">
    <citation type="submission" date="2020-06" db="EMBL/GenBank/DDBJ databases">
        <authorList>
            <person name="Ji K."/>
            <person name="Li J."/>
        </authorList>
    </citation>
    <scope>NUCLEOTIDE SEQUENCE</scope>
    <source>
        <strain evidence="2">JKM2019</strain>
        <tissue evidence="2">Whole body</tissue>
    </source>
</reference>
<organism evidence="3 4">
    <name type="scientific">Dermatophagoides farinae</name>
    <name type="common">American house dust mite</name>
    <dbReference type="NCBI Taxonomy" id="6954"/>
    <lineage>
        <taxon>Eukaryota</taxon>
        <taxon>Metazoa</taxon>
        <taxon>Ecdysozoa</taxon>
        <taxon>Arthropoda</taxon>
        <taxon>Chelicerata</taxon>
        <taxon>Arachnida</taxon>
        <taxon>Acari</taxon>
        <taxon>Acariformes</taxon>
        <taxon>Sarcoptiformes</taxon>
        <taxon>Astigmata</taxon>
        <taxon>Psoroptidia</taxon>
        <taxon>Analgoidea</taxon>
        <taxon>Pyroglyphidae</taxon>
        <taxon>Dermatophagoidinae</taxon>
        <taxon>Dermatophagoides</taxon>
    </lineage>
</organism>
<evidence type="ECO:0000256" key="1">
    <source>
        <dbReference type="SAM" id="Phobius"/>
    </source>
</evidence>
<keyword evidence="1" id="KW-0472">Membrane</keyword>
<feature type="transmembrane region" description="Helical" evidence="1">
    <location>
        <begin position="71"/>
        <end position="95"/>
    </location>
</feature>